<dbReference type="OMA" id="LDWAAYV"/>
<reference evidence="4 5" key="1">
    <citation type="journal article" date="2019" name="Mol. Biol. Evol.">
        <title>Blast fungal genomes show frequent chromosomal changes, gene gains and losses, and effector gene turnover.</title>
        <authorList>
            <person name="Gomez Luciano L.B."/>
            <person name="Jason Tsai I."/>
            <person name="Chuma I."/>
            <person name="Tosa Y."/>
            <person name="Chen Y.H."/>
            <person name="Li J.Y."/>
            <person name="Li M.Y."/>
            <person name="Jade Lu M.Y."/>
            <person name="Nakayashiki H."/>
            <person name="Li W.H."/>
        </authorList>
    </citation>
    <scope>NUCLEOTIDE SEQUENCE [LARGE SCALE GENOMIC DNA]</scope>
    <source>
        <strain evidence="4">MZ5-1-6</strain>
    </source>
</reference>
<feature type="compositionally biased region" description="Acidic residues" evidence="3">
    <location>
        <begin position="37"/>
        <end position="46"/>
    </location>
</feature>
<organism evidence="4 5">
    <name type="scientific">Pyricularia oryzae</name>
    <name type="common">Rice blast fungus</name>
    <name type="synonym">Magnaporthe oryzae</name>
    <dbReference type="NCBI Taxonomy" id="318829"/>
    <lineage>
        <taxon>Eukaryota</taxon>
        <taxon>Fungi</taxon>
        <taxon>Dikarya</taxon>
        <taxon>Ascomycota</taxon>
        <taxon>Pezizomycotina</taxon>
        <taxon>Sordariomycetes</taxon>
        <taxon>Sordariomycetidae</taxon>
        <taxon>Magnaporthales</taxon>
        <taxon>Pyriculariaceae</taxon>
        <taxon>Pyricularia</taxon>
    </lineage>
</organism>
<evidence type="ECO:0000256" key="2">
    <source>
        <dbReference type="ARBA" id="ARBA00019138"/>
    </source>
</evidence>
<evidence type="ECO:0000256" key="1">
    <source>
        <dbReference type="ARBA" id="ARBA00010465"/>
    </source>
</evidence>
<dbReference type="PANTHER" id="PTHR48407:SF1">
    <property type="entry name" value="CRANIOFACIAL DEVELOPMENT PROTEIN 1"/>
    <property type="match status" value="1"/>
</dbReference>
<sequence>MATTATIPPDPEVEEEYASSEDSDFAPEDAGARESSPDDSDDEDVPPDATSATAPKRKRIANNEEPQNVGFENSGDEAIIEKAKTKRQKKARKANQDGDDGGDGGLIKTRSQRAQEKAERKAIAVSGPVTVDIDALWAQMNNPNPAVQASHQADVATKVEAVAAAVVNAGDTDKTTTTESTTQVPQTIKIKRTYNFAGKVHTEEKLVSRDSAEAKLYLESIGEGAIPEAAHEDGDQPRRRPKKAFRSAFEPISDQLASRRDLNLGIAARMEARDLAKDANAKKLTTVEKSRMDWAGYVDKEGIQDELKLAGKSKHSYAERQGFLARSEARREDDARKARMATRA</sequence>
<feature type="region of interest" description="Disordered" evidence="3">
    <location>
        <begin position="1"/>
        <end position="122"/>
    </location>
</feature>
<feature type="compositionally biased region" description="Basic and acidic residues" evidence="3">
    <location>
        <begin position="229"/>
        <end position="238"/>
    </location>
</feature>
<dbReference type="PANTHER" id="PTHR48407">
    <property type="entry name" value="CRANIOFACIAL DEVELOPMENT PROTEIN 1"/>
    <property type="match status" value="1"/>
</dbReference>
<feature type="region of interest" description="Disordered" evidence="3">
    <location>
        <begin position="318"/>
        <end position="344"/>
    </location>
</feature>
<name>A0A4P7NHM1_PYROR</name>
<dbReference type="Proteomes" id="UP000294847">
    <property type="component" value="Chromosome 4"/>
</dbReference>
<accession>A0A4P7NHM1</accession>
<dbReference type="InterPro" id="IPR011421">
    <property type="entry name" value="BCNT-C"/>
</dbReference>
<dbReference type="PROSITE" id="PS51279">
    <property type="entry name" value="BCNT_C"/>
    <property type="match status" value="1"/>
</dbReference>
<feature type="compositionally biased region" description="Basic and acidic residues" evidence="3">
    <location>
        <begin position="327"/>
        <end position="337"/>
    </location>
</feature>
<evidence type="ECO:0000256" key="3">
    <source>
        <dbReference type="SAM" id="MobiDB-lite"/>
    </source>
</evidence>
<protein>
    <recommendedName>
        <fullName evidence="2">SWR1-complex protein 5</fullName>
    </recommendedName>
</protein>
<dbReference type="EMBL" id="CP034207">
    <property type="protein sequence ID" value="QBZ61430.1"/>
    <property type="molecule type" value="Genomic_DNA"/>
</dbReference>
<gene>
    <name evidence="4" type="ORF">PoMZ_08379</name>
</gene>
<dbReference type="InterPro" id="IPR027124">
    <property type="entry name" value="Swc5/CFDP1/2"/>
</dbReference>
<feature type="compositionally biased region" description="Acidic residues" evidence="3">
    <location>
        <begin position="11"/>
        <end position="27"/>
    </location>
</feature>
<feature type="compositionally biased region" description="Basic residues" evidence="3">
    <location>
        <begin position="84"/>
        <end position="93"/>
    </location>
</feature>
<dbReference type="AlphaFoldDB" id="A0A4P7NHM1"/>
<dbReference type="GO" id="GO:0000812">
    <property type="term" value="C:Swr1 complex"/>
    <property type="evidence" value="ECO:0007669"/>
    <property type="project" value="TreeGrafter"/>
</dbReference>
<feature type="region of interest" description="Disordered" evidence="3">
    <location>
        <begin position="227"/>
        <end position="246"/>
    </location>
</feature>
<evidence type="ECO:0000313" key="5">
    <source>
        <dbReference type="Proteomes" id="UP000294847"/>
    </source>
</evidence>
<comment type="similarity">
    <text evidence="1">Belongs to the SWC5 family.</text>
</comment>
<proteinExistence type="inferred from homology"/>
<dbReference type="VEuPathDB" id="FungiDB:M_BR32_EuGene_00042981"/>
<evidence type="ECO:0000313" key="4">
    <source>
        <dbReference type="EMBL" id="QBZ61430.1"/>
    </source>
</evidence>
<feature type="compositionally biased region" description="Basic and acidic residues" evidence="3">
    <location>
        <begin position="113"/>
        <end position="122"/>
    </location>
</feature>
<dbReference type="Pfam" id="PF07572">
    <property type="entry name" value="BCNT"/>
    <property type="match status" value="1"/>
</dbReference>